<dbReference type="PANTHER" id="PTHR47245:SF2">
    <property type="entry name" value="PEPTIDYL-PROLYL CIS-TRANS ISOMERASE HP_0175-RELATED"/>
    <property type="match status" value="1"/>
</dbReference>
<dbReference type="AlphaFoldDB" id="A0A6S6TF00"/>
<dbReference type="InterPro" id="IPR000297">
    <property type="entry name" value="PPIase_PpiC"/>
</dbReference>
<proteinExistence type="predicted"/>
<dbReference type="EMBL" id="CACVAP010000092">
    <property type="protein sequence ID" value="CAA6819412.1"/>
    <property type="molecule type" value="Genomic_DNA"/>
</dbReference>
<reference evidence="3" key="1">
    <citation type="submission" date="2020-01" db="EMBL/GenBank/DDBJ databases">
        <authorList>
            <person name="Meier V. D."/>
            <person name="Meier V D."/>
        </authorList>
    </citation>
    <scope>NUCLEOTIDE SEQUENCE</scope>
    <source>
        <strain evidence="3">HLG_WM_MAG_06</strain>
    </source>
</reference>
<dbReference type="PANTHER" id="PTHR47245">
    <property type="entry name" value="PEPTIDYLPROLYL ISOMERASE"/>
    <property type="match status" value="1"/>
</dbReference>
<keyword evidence="1" id="KW-0697">Rotamase</keyword>
<dbReference type="PROSITE" id="PS01096">
    <property type="entry name" value="PPIC_PPIASE_1"/>
    <property type="match status" value="1"/>
</dbReference>
<evidence type="ECO:0000313" key="3">
    <source>
        <dbReference type="EMBL" id="CAA6819412.1"/>
    </source>
</evidence>
<dbReference type="InterPro" id="IPR023058">
    <property type="entry name" value="PPIase_PpiC_CS"/>
</dbReference>
<dbReference type="InterPro" id="IPR046357">
    <property type="entry name" value="PPIase_dom_sf"/>
</dbReference>
<gene>
    <name evidence="3" type="ORF">HELGO_WM7893</name>
</gene>
<evidence type="ECO:0000256" key="1">
    <source>
        <dbReference type="PROSITE-ProRule" id="PRU00278"/>
    </source>
</evidence>
<accession>A0A6S6TF00</accession>
<dbReference type="PROSITE" id="PS50198">
    <property type="entry name" value="PPIC_PPIASE_2"/>
    <property type="match status" value="1"/>
</dbReference>
<dbReference type="InterPro" id="IPR050245">
    <property type="entry name" value="PrsA_foldase"/>
</dbReference>
<sequence length="267" mass="29841">MIKNIALASMMLLTIGQAKDYGTVNGEKITETDISVTIGQSGMKYETLDDAMKKRVLDMVVDRKLITQAAEKSDIEKSKDYLSQLEEVKRELLLNIWMKNEMKALEDGLSEDKVKKHYEDNKAKFSDPKKLEARHILVKEESEGTALIKELDAAKDKKAKFIELAKSKSTGPSGKDGGDLGWFELDRMVPEFSAAADKLKVGEYTKTPVKTQFGFHLIMLDGKKEATAKPFEVVKDQITNELAGEAFAQSMKAKTDALRKSAKIELK</sequence>
<dbReference type="InterPro" id="IPR027304">
    <property type="entry name" value="Trigger_fact/SurA_dom_sf"/>
</dbReference>
<dbReference type="SUPFAM" id="SSF109998">
    <property type="entry name" value="Triger factor/SurA peptide-binding domain-like"/>
    <property type="match status" value="1"/>
</dbReference>
<dbReference type="Gene3D" id="3.10.50.40">
    <property type="match status" value="1"/>
</dbReference>
<name>A0A6S6TF00_9BACT</name>
<dbReference type="Gene3D" id="1.10.8.1040">
    <property type="match status" value="1"/>
</dbReference>
<feature type="domain" description="PpiC" evidence="2">
    <location>
        <begin position="128"/>
        <end position="222"/>
    </location>
</feature>
<evidence type="ECO:0000259" key="2">
    <source>
        <dbReference type="PROSITE" id="PS50198"/>
    </source>
</evidence>
<dbReference type="GO" id="GO:0003755">
    <property type="term" value="F:peptidyl-prolyl cis-trans isomerase activity"/>
    <property type="evidence" value="ECO:0007669"/>
    <property type="project" value="UniProtKB-KW"/>
</dbReference>
<protein>
    <submittedName>
        <fullName evidence="3">Peptidyl-prolyl cis-trans isomerase PpiD</fullName>
    </submittedName>
</protein>
<dbReference type="SUPFAM" id="SSF54534">
    <property type="entry name" value="FKBP-like"/>
    <property type="match status" value="1"/>
</dbReference>
<dbReference type="Pfam" id="PF13145">
    <property type="entry name" value="Rotamase_2"/>
    <property type="match status" value="1"/>
</dbReference>
<organism evidence="3">
    <name type="scientific">uncultured Sulfurovum sp</name>
    <dbReference type="NCBI Taxonomy" id="269237"/>
    <lineage>
        <taxon>Bacteria</taxon>
        <taxon>Pseudomonadati</taxon>
        <taxon>Campylobacterota</taxon>
        <taxon>Epsilonproteobacteria</taxon>
        <taxon>Campylobacterales</taxon>
        <taxon>Sulfurovaceae</taxon>
        <taxon>Sulfurovum</taxon>
        <taxon>environmental samples</taxon>
    </lineage>
</organism>
<keyword evidence="1 3" id="KW-0413">Isomerase</keyword>